<dbReference type="EMBL" id="BAAALG010000017">
    <property type="protein sequence ID" value="GAA1113616.1"/>
    <property type="molecule type" value="Genomic_DNA"/>
</dbReference>
<dbReference type="SUPFAM" id="SSF51391">
    <property type="entry name" value="Thiamin phosphate synthase"/>
    <property type="match status" value="2"/>
</dbReference>
<comment type="caution">
    <text evidence="6">The sequence shown here is derived from an EMBL/GenBank/DDBJ whole genome shotgun (WGS) entry which is preliminary data.</text>
</comment>
<accession>A0ABP4EPF2</accession>
<dbReference type="InterPro" id="IPR036206">
    <property type="entry name" value="ThiamineP_synth_sf"/>
</dbReference>
<comment type="function">
    <text evidence="1">Condenses 4-methyl-5-(beta-hydroxyethyl)thiazole monophosphate (THZ-P) and 2-methyl-4-amino-5-hydroxymethyl pyrimidine pyrophosphate (HMP-PP) to form thiamine monophosphate (TMP).</text>
</comment>
<evidence type="ECO:0000259" key="5">
    <source>
        <dbReference type="Pfam" id="PF02581"/>
    </source>
</evidence>
<evidence type="ECO:0000256" key="1">
    <source>
        <dbReference type="ARBA" id="ARBA00003814"/>
    </source>
</evidence>
<feature type="compositionally biased region" description="Low complexity" evidence="4">
    <location>
        <begin position="83"/>
        <end position="112"/>
    </location>
</feature>
<feature type="region of interest" description="Disordered" evidence="4">
    <location>
        <begin position="74"/>
        <end position="128"/>
    </location>
</feature>
<keyword evidence="7" id="KW-1185">Reference proteome</keyword>
<proteinExistence type="predicted"/>
<evidence type="ECO:0000313" key="7">
    <source>
        <dbReference type="Proteomes" id="UP001501581"/>
    </source>
</evidence>
<dbReference type="InterPro" id="IPR022998">
    <property type="entry name" value="ThiamineP_synth_TenI"/>
</dbReference>
<dbReference type="Gene3D" id="3.20.20.70">
    <property type="entry name" value="Aldolase class I"/>
    <property type="match status" value="1"/>
</dbReference>
<dbReference type="InterPro" id="IPR013785">
    <property type="entry name" value="Aldolase_TIM"/>
</dbReference>
<dbReference type="PANTHER" id="PTHR20857:SF15">
    <property type="entry name" value="THIAMINE-PHOSPHATE SYNTHASE"/>
    <property type="match status" value="1"/>
</dbReference>
<keyword evidence="3" id="KW-0784">Thiamine biosynthesis</keyword>
<name>A0ABP4EPF2_9ACTN</name>
<dbReference type="PANTHER" id="PTHR20857">
    <property type="entry name" value="THIAMINE-PHOSPHATE PYROPHOSPHORYLASE"/>
    <property type="match status" value="1"/>
</dbReference>
<gene>
    <name evidence="6" type="ORF">GCM10009668_39610</name>
</gene>
<evidence type="ECO:0000313" key="6">
    <source>
        <dbReference type="EMBL" id="GAA1113616.1"/>
    </source>
</evidence>
<protein>
    <recommendedName>
        <fullName evidence="5">Thiamine phosphate synthase/TenI domain-containing protein</fullName>
    </recommendedName>
</protein>
<dbReference type="Proteomes" id="UP001501581">
    <property type="component" value="Unassembled WGS sequence"/>
</dbReference>
<evidence type="ECO:0000256" key="2">
    <source>
        <dbReference type="ARBA" id="ARBA00004948"/>
    </source>
</evidence>
<organism evidence="6 7">
    <name type="scientific">Nocardioides dubius</name>
    <dbReference type="NCBI Taxonomy" id="317019"/>
    <lineage>
        <taxon>Bacteria</taxon>
        <taxon>Bacillati</taxon>
        <taxon>Actinomycetota</taxon>
        <taxon>Actinomycetes</taxon>
        <taxon>Propionibacteriales</taxon>
        <taxon>Nocardioidaceae</taxon>
        <taxon>Nocardioides</taxon>
    </lineage>
</organism>
<evidence type="ECO:0000256" key="3">
    <source>
        <dbReference type="ARBA" id="ARBA00022977"/>
    </source>
</evidence>
<dbReference type="Pfam" id="PF02581">
    <property type="entry name" value="TMP-TENI"/>
    <property type="match status" value="1"/>
</dbReference>
<dbReference type="CDD" id="cd00564">
    <property type="entry name" value="TMP_TenI"/>
    <property type="match status" value="1"/>
</dbReference>
<reference evidence="7" key="1">
    <citation type="journal article" date="2019" name="Int. J. Syst. Evol. Microbiol.">
        <title>The Global Catalogue of Microorganisms (GCM) 10K type strain sequencing project: providing services to taxonomists for standard genome sequencing and annotation.</title>
        <authorList>
            <consortium name="The Broad Institute Genomics Platform"/>
            <consortium name="The Broad Institute Genome Sequencing Center for Infectious Disease"/>
            <person name="Wu L."/>
            <person name="Ma J."/>
        </authorList>
    </citation>
    <scope>NUCLEOTIDE SEQUENCE [LARGE SCALE GENOMIC DNA]</scope>
    <source>
        <strain evidence="7">JCM 13008</strain>
    </source>
</reference>
<evidence type="ECO:0000256" key="4">
    <source>
        <dbReference type="SAM" id="MobiDB-lite"/>
    </source>
</evidence>
<comment type="pathway">
    <text evidence="2">Cofactor biosynthesis; thiamine diphosphate biosynthesis.</text>
</comment>
<feature type="domain" description="Thiamine phosphate synthase/TenI" evidence="5">
    <location>
        <begin position="122"/>
        <end position="201"/>
    </location>
</feature>
<sequence>MSVPRLVVLTDRHQLPAGADLVEQLGRCADAGLSHVLLRELDLADDERARLARALRAQGIAVWSAHRMLADADGLHLPDPDGPHGAAARPAPRADLVASSTASSTASSVASTPAPPATSDRSWGRSCHHPDQVAVAAAEGAAWVTLSPVAPSSSKPGRVLLEPESLAGHAIPVLALGGVDVDNARRLREAGAHGVAVMGAVMRSDDPAAVTAALLEASR</sequence>
<dbReference type="RefSeq" id="WP_343996649.1">
    <property type="nucleotide sequence ID" value="NZ_BAAALG010000017.1"/>
</dbReference>